<feature type="transmembrane region" description="Helical" evidence="1">
    <location>
        <begin position="228"/>
        <end position="246"/>
    </location>
</feature>
<evidence type="ECO:0008006" key="4">
    <source>
        <dbReference type="Google" id="ProtNLM"/>
    </source>
</evidence>
<protein>
    <recommendedName>
        <fullName evidence="4">ABC transporter permease</fullName>
    </recommendedName>
</protein>
<sequence>MWDARHLIEYAALGITALPAVVGAFVAGPVIARELETGTYQLAWSQSVSPARWLAAKLTVPLTVTVTGTALLSTVFHWSWSTGPASSFPTYWYEPTMYASTGVVPAASAVLGIALGALTGLLVRRTVLAMSATALVTGAVALFLSQVRAHLWPVSTLTGPGEPDVRISRTWRVDAGVIGPSGDRVSTTDCYGDPSALPALCGAKDGEVTRYLDYHPASHFWPLQLVETGILLALAAVTTVLAFRILRRHHA</sequence>
<dbReference type="OrthoDB" id="3579673at2"/>
<feature type="transmembrane region" description="Helical" evidence="1">
    <location>
        <begin position="127"/>
        <end position="147"/>
    </location>
</feature>
<feature type="transmembrane region" description="Helical" evidence="1">
    <location>
        <begin position="53"/>
        <end position="78"/>
    </location>
</feature>
<reference evidence="2 3" key="1">
    <citation type="submission" date="2018-12" db="EMBL/GenBank/DDBJ databases">
        <title>Complete genome sequence of Streptomyces ficellus NRRL8067, the producer of ficellomycin, feldamycin and nojirimycin.</title>
        <authorList>
            <person name="Zhang H."/>
            <person name="Yue R."/>
            <person name="Liu Y."/>
            <person name="Li M."/>
            <person name="Mu H."/>
            <person name="Zhang J."/>
        </authorList>
    </citation>
    <scope>NUCLEOTIDE SEQUENCE [LARGE SCALE GENOMIC DNA]</scope>
    <source>
        <strain evidence="2 3">NRRL 8067</strain>
    </source>
</reference>
<dbReference type="AlphaFoldDB" id="A0A6I6FX68"/>
<keyword evidence="1" id="KW-1133">Transmembrane helix</keyword>
<keyword evidence="1" id="KW-0812">Transmembrane</keyword>
<keyword evidence="3" id="KW-1185">Reference proteome</keyword>
<dbReference type="EMBL" id="CP034279">
    <property type="protein sequence ID" value="QGV82718.1"/>
    <property type="molecule type" value="Genomic_DNA"/>
</dbReference>
<dbReference type="Proteomes" id="UP000422572">
    <property type="component" value="Chromosome"/>
</dbReference>
<proteinExistence type="predicted"/>
<organism evidence="2 3">
    <name type="scientific">Streptomyces ficellus</name>
    <dbReference type="NCBI Taxonomy" id="1977088"/>
    <lineage>
        <taxon>Bacteria</taxon>
        <taxon>Bacillati</taxon>
        <taxon>Actinomycetota</taxon>
        <taxon>Actinomycetes</taxon>
        <taxon>Kitasatosporales</taxon>
        <taxon>Streptomycetaceae</taxon>
        <taxon>Streptomyces</taxon>
    </lineage>
</organism>
<feature type="transmembrane region" description="Helical" evidence="1">
    <location>
        <begin position="98"/>
        <end position="120"/>
    </location>
</feature>
<dbReference type="KEGG" id="sfic:EIZ62_17530"/>
<name>A0A6I6FX68_9ACTN</name>
<evidence type="ECO:0000313" key="2">
    <source>
        <dbReference type="EMBL" id="QGV82718.1"/>
    </source>
</evidence>
<feature type="transmembrane region" description="Helical" evidence="1">
    <location>
        <begin position="12"/>
        <end position="32"/>
    </location>
</feature>
<accession>A0A6I6FX68</accession>
<gene>
    <name evidence="2" type="ORF">EIZ62_17530</name>
</gene>
<evidence type="ECO:0000313" key="3">
    <source>
        <dbReference type="Proteomes" id="UP000422572"/>
    </source>
</evidence>
<keyword evidence="1" id="KW-0472">Membrane</keyword>
<evidence type="ECO:0000256" key="1">
    <source>
        <dbReference type="SAM" id="Phobius"/>
    </source>
</evidence>